<keyword evidence="4" id="KW-1185">Reference proteome</keyword>
<dbReference type="EMBL" id="CAJZBQ010000012">
    <property type="protein sequence ID" value="CAG9314699.1"/>
    <property type="molecule type" value="Genomic_DNA"/>
</dbReference>
<sequence length="194" mass="22121">MGCICASSKEVRTTRHMVRTQILTRATTIEPPTVIHLRPPMPNACSRRKVIIDSKYSKDDIKALDHTPSNTQSNFFPYSCPICFKYFTSILTTKCCKNYICLQCATDLKTKFLNFEVVCPHCRASPLHAIDVTLESPIKKYTDTQESKNETTKSAGWRSIMKNQDNNDITRMPGSISEKQISKSYQISMMYTTK</sequence>
<keyword evidence="1" id="KW-0862">Zinc</keyword>
<evidence type="ECO:0000256" key="1">
    <source>
        <dbReference type="PROSITE-ProRule" id="PRU00175"/>
    </source>
</evidence>
<feature type="domain" description="RING-type" evidence="2">
    <location>
        <begin position="80"/>
        <end position="123"/>
    </location>
</feature>
<evidence type="ECO:0000313" key="3">
    <source>
        <dbReference type="EMBL" id="CAG9314699.1"/>
    </source>
</evidence>
<accession>A0AAU9IRC2</accession>
<dbReference type="Proteomes" id="UP001162131">
    <property type="component" value="Unassembled WGS sequence"/>
</dbReference>
<organism evidence="3 4">
    <name type="scientific">Blepharisma stoltei</name>
    <dbReference type="NCBI Taxonomy" id="1481888"/>
    <lineage>
        <taxon>Eukaryota</taxon>
        <taxon>Sar</taxon>
        <taxon>Alveolata</taxon>
        <taxon>Ciliophora</taxon>
        <taxon>Postciliodesmatophora</taxon>
        <taxon>Heterotrichea</taxon>
        <taxon>Heterotrichida</taxon>
        <taxon>Blepharismidae</taxon>
        <taxon>Blepharisma</taxon>
    </lineage>
</organism>
<reference evidence="3" key="1">
    <citation type="submission" date="2021-09" db="EMBL/GenBank/DDBJ databases">
        <authorList>
            <consortium name="AG Swart"/>
            <person name="Singh M."/>
            <person name="Singh A."/>
            <person name="Seah K."/>
            <person name="Emmerich C."/>
        </authorList>
    </citation>
    <scope>NUCLEOTIDE SEQUENCE</scope>
    <source>
        <strain evidence="3">ATCC30299</strain>
    </source>
</reference>
<evidence type="ECO:0000313" key="4">
    <source>
        <dbReference type="Proteomes" id="UP001162131"/>
    </source>
</evidence>
<gene>
    <name evidence="3" type="ORF">BSTOLATCC_MIC11697</name>
</gene>
<keyword evidence="1" id="KW-0863">Zinc-finger</keyword>
<evidence type="ECO:0000259" key="2">
    <source>
        <dbReference type="PROSITE" id="PS50089"/>
    </source>
</evidence>
<comment type="caution">
    <text evidence="3">The sequence shown here is derived from an EMBL/GenBank/DDBJ whole genome shotgun (WGS) entry which is preliminary data.</text>
</comment>
<dbReference type="AlphaFoldDB" id="A0AAU9IRC2"/>
<proteinExistence type="predicted"/>
<dbReference type="InterPro" id="IPR001841">
    <property type="entry name" value="Znf_RING"/>
</dbReference>
<name>A0AAU9IRC2_9CILI</name>
<dbReference type="InterPro" id="IPR013083">
    <property type="entry name" value="Znf_RING/FYVE/PHD"/>
</dbReference>
<dbReference type="Gene3D" id="3.30.40.10">
    <property type="entry name" value="Zinc/RING finger domain, C3HC4 (zinc finger)"/>
    <property type="match status" value="1"/>
</dbReference>
<keyword evidence="1" id="KW-0479">Metal-binding</keyword>
<dbReference type="PROSITE" id="PS50089">
    <property type="entry name" value="ZF_RING_2"/>
    <property type="match status" value="1"/>
</dbReference>
<dbReference type="GO" id="GO:0008270">
    <property type="term" value="F:zinc ion binding"/>
    <property type="evidence" value="ECO:0007669"/>
    <property type="project" value="UniProtKB-KW"/>
</dbReference>
<dbReference type="SUPFAM" id="SSF57850">
    <property type="entry name" value="RING/U-box"/>
    <property type="match status" value="1"/>
</dbReference>
<protein>
    <recommendedName>
        <fullName evidence="2">RING-type domain-containing protein</fullName>
    </recommendedName>
</protein>